<organism evidence="1 2">
    <name type="scientific">Virgibacillus tibetensis</name>
    <dbReference type="NCBI Taxonomy" id="3042313"/>
    <lineage>
        <taxon>Bacteria</taxon>
        <taxon>Bacillati</taxon>
        <taxon>Bacillota</taxon>
        <taxon>Bacilli</taxon>
        <taxon>Bacillales</taxon>
        <taxon>Bacillaceae</taxon>
        <taxon>Virgibacillus</taxon>
    </lineage>
</organism>
<evidence type="ECO:0000313" key="1">
    <source>
        <dbReference type="EMBL" id="MEC5425252.1"/>
    </source>
</evidence>
<sequence length="295" mass="34635">MERNTVIIDKITEDNYKVFALLSNYLNNAPDFINKEEIDELVKDGVSHEYAFLVILAAAFGLDVVDNPEDKELFNEYFKKMIHKLEANDYYNNAYYKNIKIPTIKIGNTELKYEKYKPFEGFVCNDIMKTKEGRQIPQIGFFETEFMFPAILENDRIWMTITPNEIETMKEDIDKAFGNVLTFGLGLGYYAYMVSEKETVESVTVVEINEDIINVFNKYVLPQFKNAEKIKIIKADAFKFAEKNMSTSKYDFVFTDLWHDVSDGIDMYLKMKKYERLSPNTVFTYWIEKSILCYL</sequence>
<dbReference type="EMBL" id="JARZFX010000012">
    <property type="protein sequence ID" value="MEC5425252.1"/>
    <property type="molecule type" value="Genomic_DNA"/>
</dbReference>
<comment type="caution">
    <text evidence="1">The sequence shown here is derived from an EMBL/GenBank/DDBJ whole genome shotgun (WGS) entry which is preliminary data.</text>
</comment>
<protein>
    <recommendedName>
        <fullName evidence="3">Spermidine synthase</fullName>
    </recommendedName>
</protein>
<dbReference type="InterPro" id="IPR029063">
    <property type="entry name" value="SAM-dependent_MTases_sf"/>
</dbReference>
<dbReference type="SUPFAM" id="SSF53335">
    <property type="entry name" value="S-adenosyl-L-methionine-dependent methyltransferases"/>
    <property type="match status" value="1"/>
</dbReference>
<dbReference type="Proteomes" id="UP001335737">
    <property type="component" value="Unassembled WGS sequence"/>
</dbReference>
<keyword evidence="2" id="KW-1185">Reference proteome</keyword>
<evidence type="ECO:0008006" key="3">
    <source>
        <dbReference type="Google" id="ProtNLM"/>
    </source>
</evidence>
<accession>A0ABU6KLD5</accession>
<proteinExistence type="predicted"/>
<evidence type="ECO:0000313" key="2">
    <source>
        <dbReference type="Proteomes" id="UP001335737"/>
    </source>
</evidence>
<name>A0ABU6KLD5_9BACI</name>
<dbReference type="Pfam" id="PF01564">
    <property type="entry name" value="Spermine_synth"/>
    <property type="match status" value="1"/>
</dbReference>
<gene>
    <name evidence="1" type="ORF">QGM71_17340</name>
</gene>
<dbReference type="RefSeq" id="WP_327608805.1">
    <property type="nucleotide sequence ID" value="NZ_JARZFX010000012.1"/>
</dbReference>
<reference evidence="1 2" key="1">
    <citation type="journal article" date="2024" name="Int. J. Syst. Evol. Microbiol.">
        <title>Virgibacillus tibetensis sp. nov., isolated from salt lake on the Tibetan Plateau of China.</title>
        <authorList>
            <person name="Phurbu D."/>
            <person name="Liu Z.-X."/>
            <person name="Wang R."/>
            <person name="Zheng Y.-Y."/>
            <person name="Liu H.-C."/>
            <person name="Zhou Y.-G."/>
            <person name="Yu Y.-J."/>
            <person name="Li A.-H."/>
        </authorList>
    </citation>
    <scope>NUCLEOTIDE SEQUENCE [LARGE SCALE GENOMIC DNA]</scope>
    <source>
        <strain evidence="1 2">C22-A2</strain>
    </source>
</reference>
<dbReference type="Gene3D" id="3.40.50.150">
    <property type="entry name" value="Vaccinia Virus protein VP39"/>
    <property type="match status" value="1"/>
</dbReference>